<protein>
    <submittedName>
        <fullName evidence="9">Hydrolase Nlp/P60</fullName>
    </submittedName>
</protein>
<dbReference type="InterPro" id="IPR038765">
    <property type="entry name" value="Papain-like_cys_pep_sf"/>
</dbReference>
<keyword evidence="3 9" id="KW-0378">Hydrolase</keyword>
<dbReference type="InterPro" id="IPR000064">
    <property type="entry name" value="NLP_P60_dom"/>
</dbReference>
<organism evidence="9 10">
    <name type="scientific">Agathobacter ruminis</name>
    <dbReference type="NCBI Taxonomy" id="1712665"/>
    <lineage>
        <taxon>Bacteria</taxon>
        <taxon>Bacillati</taxon>
        <taxon>Bacillota</taxon>
        <taxon>Clostridia</taxon>
        <taxon>Lachnospirales</taxon>
        <taxon>Lachnospiraceae</taxon>
        <taxon>Agathobacter</taxon>
    </lineage>
</organism>
<evidence type="ECO:0000256" key="1">
    <source>
        <dbReference type="ARBA" id="ARBA00007074"/>
    </source>
</evidence>
<sequence length="563" mass="63356">MNEGIYTRDKSSKRRVEPENTTRKKTHGDKLKNEQSRAKAMREKLRHGKADTAETKLEIKKTAKIHKQGRKAARKNVAVSGEIRHQLNEANEDNNAGGDAINAGGQLAENGIYSAKKRAGKSADKSGYGDKLHGKTVSKTETVEAHEVQKNLMKKEIQRHAFKEQARETANASGGFMRRFVDKAEDMAGKLAEAVKEFVEDHPLGLLIAAVVLIVVLVLSSALSSCSMMAGGGNNMVLATSFTAQDADIVAVENDYKNLEAELQRKIDNIETDYPGYDEYNYSLSEISHNPFELAALLTVLYEDYTESEVQTMLQTIFDYEYILNIQRVVETRTRTETRWHWVTYYDEDGDPYQVYESYEVEVEYEYYILNTTLSNNGIQAAVNALGLSDEQQRRYAILLEMRGNKPDIFGDNPYANPGVSEEYQDYDVPAEYLTDQQFANMLNEAEKYLGYPYVWGGSSPSTSFDCSGFVSYVINHCGNGWNYGRLTADGWKNATARVSAGDVRPGDLIFFQGTYDTSGASHVGIVVDPVNKIMIHCGNPIQYASYDSNYWRQHLYCYGRIR</sequence>
<name>A0A2G3E6S5_9FIRM</name>
<dbReference type="AlphaFoldDB" id="A0A2G3E6S5"/>
<reference evidence="9 10" key="2">
    <citation type="submission" date="2017-10" db="EMBL/GenBank/DDBJ databases">
        <authorList>
            <person name="Banno H."/>
            <person name="Chua N.-H."/>
        </authorList>
    </citation>
    <scope>NUCLEOTIDE SEQUENCE [LARGE SCALE GENOMIC DNA]</scope>
    <source>
        <strain evidence="9 10">JK623</strain>
    </source>
</reference>
<feature type="transmembrane region" description="Helical" evidence="7">
    <location>
        <begin position="204"/>
        <end position="223"/>
    </location>
</feature>
<comment type="similarity">
    <text evidence="1">Belongs to the peptidase C40 family.</text>
</comment>
<feature type="coiled-coil region" evidence="5">
    <location>
        <begin position="242"/>
        <end position="273"/>
    </location>
</feature>
<keyword evidence="7" id="KW-1133">Transmembrane helix</keyword>
<dbReference type="NCBIfam" id="NF045974">
    <property type="entry name" value="conju_CD1108"/>
    <property type="match status" value="1"/>
</dbReference>
<keyword evidence="7" id="KW-0472">Membrane</keyword>
<keyword evidence="10" id="KW-1185">Reference proteome</keyword>
<keyword evidence="4" id="KW-0788">Thiol protease</keyword>
<dbReference type="Proteomes" id="UP000224563">
    <property type="component" value="Unassembled WGS sequence"/>
</dbReference>
<evidence type="ECO:0000256" key="4">
    <source>
        <dbReference type="ARBA" id="ARBA00022807"/>
    </source>
</evidence>
<dbReference type="RefSeq" id="WP_099385166.1">
    <property type="nucleotide sequence ID" value="NZ_JANSWH010000050.1"/>
</dbReference>
<evidence type="ECO:0000259" key="8">
    <source>
        <dbReference type="PROSITE" id="PS51935"/>
    </source>
</evidence>
<keyword evidence="5" id="KW-0175">Coiled coil</keyword>
<accession>A0A2G3E6S5</accession>
<gene>
    <name evidence="9" type="ORF">CSX02_00165</name>
</gene>
<dbReference type="GO" id="GO:0006508">
    <property type="term" value="P:proteolysis"/>
    <property type="evidence" value="ECO:0007669"/>
    <property type="project" value="UniProtKB-KW"/>
</dbReference>
<dbReference type="PROSITE" id="PS51935">
    <property type="entry name" value="NLPC_P60"/>
    <property type="match status" value="1"/>
</dbReference>
<evidence type="ECO:0000313" key="9">
    <source>
        <dbReference type="EMBL" id="PHU38901.1"/>
    </source>
</evidence>
<proteinExistence type="inferred from homology"/>
<dbReference type="Gene3D" id="3.90.1720.10">
    <property type="entry name" value="endopeptidase domain like (from Nostoc punctiforme)"/>
    <property type="match status" value="1"/>
</dbReference>
<dbReference type="Pfam" id="PF00877">
    <property type="entry name" value="NLPC_P60"/>
    <property type="match status" value="1"/>
</dbReference>
<evidence type="ECO:0000256" key="6">
    <source>
        <dbReference type="SAM" id="MobiDB-lite"/>
    </source>
</evidence>
<keyword evidence="2" id="KW-0645">Protease</keyword>
<dbReference type="PANTHER" id="PTHR47053:SF1">
    <property type="entry name" value="MUREIN DD-ENDOPEPTIDASE MEPH-RELATED"/>
    <property type="match status" value="1"/>
</dbReference>
<keyword evidence="7" id="KW-0812">Transmembrane</keyword>
<dbReference type="GO" id="GO:0008234">
    <property type="term" value="F:cysteine-type peptidase activity"/>
    <property type="evidence" value="ECO:0007669"/>
    <property type="project" value="UniProtKB-KW"/>
</dbReference>
<reference evidence="9 10" key="1">
    <citation type="submission" date="2017-10" db="EMBL/GenBank/DDBJ databases">
        <title>Resolving the taxonomy of Roseburia spp., Eubacterium rectale and Agathobacter spp. through phylogenomic analysis.</title>
        <authorList>
            <person name="Sheridan P.O."/>
            <person name="Walker A.W."/>
            <person name="Duncan S.H."/>
            <person name="Scott K.P."/>
            <person name="Toole P.W.O."/>
            <person name="Luis P."/>
            <person name="Flint H.J."/>
        </authorList>
    </citation>
    <scope>NUCLEOTIDE SEQUENCE [LARGE SCALE GENOMIC DNA]</scope>
    <source>
        <strain evidence="9 10">JK623</strain>
    </source>
</reference>
<evidence type="ECO:0000256" key="3">
    <source>
        <dbReference type="ARBA" id="ARBA00022801"/>
    </source>
</evidence>
<dbReference type="PANTHER" id="PTHR47053">
    <property type="entry name" value="MUREIN DD-ENDOPEPTIDASE MEPH-RELATED"/>
    <property type="match status" value="1"/>
</dbReference>
<feature type="domain" description="NlpC/P60" evidence="8">
    <location>
        <begin position="436"/>
        <end position="563"/>
    </location>
</feature>
<dbReference type="SUPFAM" id="SSF54001">
    <property type="entry name" value="Cysteine proteinases"/>
    <property type="match status" value="1"/>
</dbReference>
<dbReference type="EMBL" id="PDYG01000001">
    <property type="protein sequence ID" value="PHU38901.1"/>
    <property type="molecule type" value="Genomic_DNA"/>
</dbReference>
<comment type="caution">
    <text evidence="9">The sequence shown here is derived from an EMBL/GenBank/DDBJ whole genome shotgun (WGS) entry which is preliminary data.</text>
</comment>
<evidence type="ECO:0000313" key="10">
    <source>
        <dbReference type="Proteomes" id="UP000224563"/>
    </source>
</evidence>
<feature type="region of interest" description="Disordered" evidence="6">
    <location>
        <begin position="1"/>
        <end position="53"/>
    </location>
</feature>
<evidence type="ECO:0000256" key="7">
    <source>
        <dbReference type="SAM" id="Phobius"/>
    </source>
</evidence>
<evidence type="ECO:0000256" key="5">
    <source>
        <dbReference type="SAM" id="Coils"/>
    </source>
</evidence>
<evidence type="ECO:0000256" key="2">
    <source>
        <dbReference type="ARBA" id="ARBA00022670"/>
    </source>
</evidence>
<dbReference type="InterPro" id="IPR051202">
    <property type="entry name" value="Peptidase_C40"/>
</dbReference>